<dbReference type="GO" id="GO:0005524">
    <property type="term" value="F:ATP binding"/>
    <property type="evidence" value="ECO:0007669"/>
    <property type="project" value="UniProtKB-KW"/>
</dbReference>
<dbReference type="InterPro" id="IPR011545">
    <property type="entry name" value="DEAD/DEAH_box_helicase_dom"/>
</dbReference>
<feature type="coiled-coil region" evidence="13">
    <location>
        <begin position="203"/>
        <end position="241"/>
    </location>
</feature>
<dbReference type="EC" id="3.6.4.13" evidence="2"/>
<keyword evidence="8" id="KW-0508">mRNA splicing</keyword>
<dbReference type="InterPro" id="IPR057479">
    <property type="entry name" value="PRP28/DDX23-like_helical"/>
</dbReference>
<dbReference type="STRING" id="667725.A0A0L0FUL8"/>
<dbReference type="InterPro" id="IPR001650">
    <property type="entry name" value="Helicase_C-like"/>
</dbReference>
<keyword evidence="3" id="KW-0507">mRNA processing</keyword>
<feature type="domain" description="Helicase ATP-binding" evidence="15">
    <location>
        <begin position="486"/>
        <end position="692"/>
    </location>
</feature>
<comment type="catalytic activity">
    <reaction evidence="11">
        <text>ATP + H2O = ADP + phosphate + H(+)</text>
        <dbReference type="Rhea" id="RHEA:13065"/>
        <dbReference type="ChEBI" id="CHEBI:15377"/>
        <dbReference type="ChEBI" id="CHEBI:15378"/>
        <dbReference type="ChEBI" id="CHEBI:30616"/>
        <dbReference type="ChEBI" id="CHEBI:43474"/>
        <dbReference type="ChEBI" id="CHEBI:456216"/>
        <dbReference type="EC" id="3.6.4.13"/>
    </reaction>
</comment>
<dbReference type="AlphaFoldDB" id="A0A0L0FUL8"/>
<evidence type="ECO:0000313" key="19">
    <source>
        <dbReference type="Proteomes" id="UP000054560"/>
    </source>
</evidence>
<evidence type="ECO:0000259" key="15">
    <source>
        <dbReference type="PROSITE" id="PS51192"/>
    </source>
</evidence>
<dbReference type="PROSITE" id="PS51194">
    <property type="entry name" value="HELICASE_CTER"/>
    <property type="match status" value="1"/>
</dbReference>
<keyword evidence="7" id="KW-0067">ATP-binding</keyword>
<keyword evidence="13" id="KW-0175">Coiled coil</keyword>
<dbReference type="Pfam" id="PF25430">
    <property type="entry name" value="DDX23"/>
    <property type="match status" value="1"/>
</dbReference>
<evidence type="ECO:0000256" key="8">
    <source>
        <dbReference type="ARBA" id="ARBA00023187"/>
    </source>
</evidence>
<dbReference type="SMART" id="SM00490">
    <property type="entry name" value="HELICc"/>
    <property type="match status" value="1"/>
</dbReference>
<gene>
    <name evidence="18" type="ORF">SARC_07099</name>
</gene>
<dbReference type="GO" id="GO:0003724">
    <property type="term" value="F:RNA helicase activity"/>
    <property type="evidence" value="ECO:0007669"/>
    <property type="project" value="UniProtKB-EC"/>
</dbReference>
<evidence type="ECO:0000256" key="1">
    <source>
        <dbReference type="ARBA" id="ARBA00004123"/>
    </source>
</evidence>
<feature type="compositionally biased region" description="Basic and acidic residues" evidence="14">
    <location>
        <begin position="31"/>
        <end position="81"/>
    </location>
</feature>
<evidence type="ECO:0000256" key="6">
    <source>
        <dbReference type="ARBA" id="ARBA00022806"/>
    </source>
</evidence>
<dbReference type="InterPro" id="IPR000629">
    <property type="entry name" value="RNA-helicase_DEAD-box_CS"/>
</dbReference>
<evidence type="ECO:0000259" key="16">
    <source>
        <dbReference type="PROSITE" id="PS51194"/>
    </source>
</evidence>
<dbReference type="SUPFAM" id="SSF52540">
    <property type="entry name" value="P-loop containing nucleoside triphosphate hydrolases"/>
    <property type="match status" value="1"/>
</dbReference>
<dbReference type="InterPro" id="IPR027417">
    <property type="entry name" value="P-loop_NTPase"/>
</dbReference>
<name>A0A0L0FUL8_9EUKA</name>
<evidence type="ECO:0000259" key="17">
    <source>
        <dbReference type="PROSITE" id="PS51195"/>
    </source>
</evidence>
<dbReference type="eggNOG" id="KOG0333">
    <property type="taxonomic scope" value="Eukaryota"/>
</dbReference>
<feature type="coiled-coil region" evidence="13">
    <location>
        <begin position="390"/>
        <end position="417"/>
    </location>
</feature>
<dbReference type="InterPro" id="IPR014001">
    <property type="entry name" value="Helicase_ATP-bd"/>
</dbReference>
<evidence type="ECO:0000256" key="11">
    <source>
        <dbReference type="ARBA" id="ARBA00047984"/>
    </source>
</evidence>
<proteinExistence type="inferred from homology"/>
<dbReference type="Pfam" id="PF00270">
    <property type="entry name" value="DEAD"/>
    <property type="match status" value="1"/>
</dbReference>
<feature type="short sequence motif" description="Q motif" evidence="12">
    <location>
        <begin position="455"/>
        <end position="483"/>
    </location>
</feature>
<dbReference type="OrthoDB" id="196131at2759"/>
<comment type="similarity">
    <text evidence="10">Belongs to the DEAD box helicase family. DDX23/PRP28 subfamily.</text>
</comment>
<protein>
    <recommendedName>
        <fullName evidence="2">RNA helicase</fullName>
        <ecNumber evidence="2">3.6.4.13</ecNumber>
    </recommendedName>
</protein>
<evidence type="ECO:0000256" key="4">
    <source>
        <dbReference type="ARBA" id="ARBA00022741"/>
    </source>
</evidence>
<evidence type="ECO:0000256" key="14">
    <source>
        <dbReference type="SAM" id="MobiDB-lite"/>
    </source>
</evidence>
<feature type="domain" description="DEAD-box RNA helicase Q" evidence="17">
    <location>
        <begin position="455"/>
        <end position="483"/>
    </location>
</feature>
<feature type="compositionally biased region" description="Basic residues" evidence="14">
    <location>
        <begin position="128"/>
        <end position="144"/>
    </location>
</feature>
<dbReference type="Proteomes" id="UP000054560">
    <property type="component" value="Unassembled WGS sequence"/>
</dbReference>
<feature type="region of interest" description="Disordered" evidence="14">
    <location>
        <begin position="1"/>
        <end position="176"/>
    </location>
</feature>
<keyword evidence="5" id="KW-0378">Hydrolase</keyword>
<keyword evidence="19" id="KW-1185">Reference proteome</keyword>
<sequence>MARDDYESKDKHESRRRRDSESSRATSSRKRGSDRSRDKRDSVSRRDGREVSRERGNADGDKKRRGGDRDEVKDDRDDRDKDRRHRERSRGNEKEGDDTSRSRDHTRGKDRDRDRDTNREKYRESRSKHSSSRVRSKSRSRSPIKRSDDRKRSVSGVEMSESEADAGLNGAQVQSRIPLSLGDLMKKKEEKEQLAKPVFLTKAQRAEIALKKRQEEVKAQREKQEELKQAHVDLLSKAREEYSEVTGRRGGGTTGTTGTDIARGITEGIEIEIQTEVGIDTETGIGMGMGDRTEKIRLTVLVPKELEAEQRAIKERYIGATKQKRRVRRMNEKKFTFDWDDADDTGADHNSLYSDRHHVHAMFGRGHMGGIDVRQQRKEADAFYSDFLGKRRTDDENSREVERVKAAENKAAKMKHDERHWSQKPLAQMAERDWRIFREDFNISTRGGNIPHPWRSWEESPLPDNVKEVIAQIGYKEPSPIQRQALPVGLQNRDIVGIAETGSGKTAAFLIPMLTWITSLPPRVQNPNDAFECAPYAVILAPTRELAQQIEEECEKFAKPLGITAVAIIGGADMQNQGSMLKVGVDIVVATPGRLKDMLENRYLVLTKCTYVVMDEADRMIDMGFEAEVQAILDYMPVTNTKPEDDEKSDGLEADFKMGTETKFRQTIMFSATMPPSVERLSRKYLRKPAHVIIGTAGKAVDRVEQRVEMMSDSKKRKRIAEILQSGDIPTPIIVFVNQKKGCDMLAKGLDKMGYRSVTLHGGKNQEQRQSALQDFKDGHADILVATDVAGRGLDVKDVGGVINYDMAKNIQDYTHRIGRTGRAGKTGIAITFLTPEDGNTYYDLKQMLIASSVSTCPSALSAHAEAQHKPGTVLNKRKKEETLLVK</sequence>
<dbReference type="PANTHER" id="PTHR47958">
    <property type="entry name" value="ATP-DEPENDENT RNA HELICASE DBP3"/>
    <property type="match status" value="1"/>
</dbReference>
<feature type="domain" description="Helicase C-terminal" evidence="16">
    <location>
        <begin position="722"/>
        <end position="865"/>
    </location>
</feature>
<dbReference type="SMART" id="SM00487">
    <property type="entry name" value="DEXDc"/>
    <property type="match status" value="1"/>
</dbReference>
<evidence type="ECO:0000256" key="13">
    <source>
        <dbReference type="SAM" id="Coils"/>
    </source>
</evidence>
<evidence type="ECO:0000256" key="9">
    <source>
        <dbReference type="ARBA" id="ARBA00023242"/>
    </source>
</evidence>
<dbReference type="GO" id="GO:0000398">
    <property type="term" value="P:mRNA splicing, via spliceosome"/>
    <property type="evidence" value="ECO:0007669"/>
    <property type="project" value="UniProtKB-ARBA"/>
</dbReference>
<dbReference type="Gene3D" id="3.40.50.300">
    <property type="entry name" value="P-loop containing nucleotide triphosphate hydrolases"/>
    <property type="match status" value="2"/>
</dbReference>
<dbReference type="PROSITE" id="PS51195">
    <property type="entry name" value="Q_MOTIF"/>
    <property type="match status" value="1"/>
</dbReference>
<dbReference type="CDD" id="cd18787">
    <property type="entry name" value="SF2_C_DEAD"/>
    <property type="match status" value="1"/>
</dbReference>
<keyword evidence="9" id="KW-0539">Nucleus</keyword>
<feature type="region of interest" description="Disordered" evidence="14">
    <location>
        <begin position="241"/>
        <end position="260"/>
    </location>
</feature>
<evidence type="ECO:0000313" key="18">
    <source>
        <dbReference type="EMBL" id="KNC80527.1"/>
    </source>
</evidence>
<evidence type="ECO:0000256" key="3">
    <source>
        <dbReference type="ARBA" id="ARBA00022664"/>
    </source>
</evidence>
<dbReference type="GO" id="GO:0005634">
    <property type="term" value="C:nucleus"/>
    <property type="evidence" value="ECO:0007669"/>
    <property type="project" value="UniProtKB-SubCell"/>
</dbReference>
<dbReference type="FunFam" id="3.40.50.300:FF:000520">
    <property type="entry name" value="probable ATP-dependent RNA helicase DDX23"/>
    <property type="match status" value="1"/>
</dbReference>
<keyword evidence="6" id="KW-0347">Helicase</keyword>
<accession>A0A0L0FUL8</accession>
<dbReference type="RefSeq" id="XP_014154429.1">
    <property type="nucleotide sequence ID" value="XM_014298954.1"/>
</dbReference>
<evidence type="ECO:0000256" key="5">
    <source>
        <dbReference type="ARBA" id="ARBA00022801"/>
    </source>
</evidence>
<evidence type="ECO:0000256" key="10">
    <source>
        <dbReference type="ARBA" id="ARBA00037954"/>
    </source>
</evidence>
<dbReference type="GO" id="GO:0003676">
    <property type="term" value="F:nucleic acid binding"/>
    <property type="evidence" value="ECO:0007669"/>
    <property type="project" value="InterPro"/>
</dbReference>
<organism evidence="18 19">
    <name type="scientific">Sphaeroforma arctica JP610</name>
    <dbReference type="NCBI Taxonomy" id="667725"/>
    <lineage>
        <taxon>Eukaryota</taxon>
        <taxon>Ichthyosporea</taxon>
        <taxon>Ichthyophonida</taxon>
        <taxon>Sphaeroforma</taxon>
    </lineage>
</organism>
<keyword evidence="4" id="KW-0547">Nucleotide-binding</keyword>
<dbReference type="GeneID" id="25907603"/>
<dbReference type="PROSITE" id="PS51192">
    <property type="entry name" value="HELICASE_ATP_BIND_1"/>
    <property type="match status" value="1"/>
</dbReference>
<dbReference type="Pfam" id="PF00271">
    <property type="entry name" value="Helicase_C"/>
    <property type="match status" value="1"/>
</dbReference>
<evidence type="ECO:0000256" key="2">
    <source>
        <dbReference type="ARBA" id="ARBA00012552"/>
    </source>
</evidence>
<dbReference type="InterPro" id="IPR014014">
    <property type="entry name" value="RNA_helicase_DEAD_Q_motif"/>
</dbReference>
<dbReference type="GO" id="GO:0016787">
    <property type="term" value="F:hydrolase activity"/>
    <property type="evidence" value="ECO:0007669"/>
    <property type="project" value="UniProtKB-KW"/>
</dbReference>
<reference evidence="18 19" key="1">
    <citation type="submission" date="2011-02" db="EMBL/GenBank/DDBJ databases">
        <title>The Genome Sequence of Sphaeroforma arctica JP610.</title>
        <authorList>
            <consortium name="The Broad Institute Genome Sequencing Platform"/>
            <person name="Russ C."/>
            <person name="Cuomo C."/>
            <person name="Young S.K."/>
            <person name="Zeng Q."/>
            <person name="Gargeya S."/>
            <person name="Alvarado L."/>
            <person name="Berlin A."/>
            <person name="Chapman S.B."/>
            <person name="Chen Z."/>
            <person name="Freedman E."/>
            <person name="Gellesch M."/>
            <person name="Goldberg J."/>
            <person name="Griggs A."/>
            <person name="Gujja S."/>
            <person name="Heilman E."/>
            <person name="Heiman D."/>
            <person name="Howarth C."/>
            <person name="Mehta T."/>
            <person name="Neiman D."/>
            <person name="Pearson M."/>
            <person name="Roberts A."/>
            <person name="Saif S."/>
            <person name="Shea T."/>
            <person name="Shenoy N."/>
            <person name="Sisk P."/>
            <person name="Stolte C."/>
            <person name="Sykes S."/>
            <person name="White J."/>
            <person name="Yandava C."/>
            <person name="Burger G."/>
            <person name="Gray M.W."/>
            <person name="Holland P.W.H."/>
            <person name="King N."/>
            <person name="Lang F.B.F."/>
            <person name="Roger A.J."/>
            <person name="Ruiz-Trillo I."/>
            <person name="Haas B."/>
            <person name="Nusbaum C."/>
            <person name="Birren B."/>
        </authorList>
    </citation>
    <scope>NUCLEOTIDE SEQUENCE [LARGE SCALE GENOMIC DNA]</scope>
    <source>
        <strain evidence="18 19">JP610</strain>
    </source>
</reference>
<dbReference type="PROSITE" id="PS00039">
    <property type="entry name" value="DEAD_ATP_HELICASE"/>
    <property type="match status" value="1"/>
</dbReference>
<evidence type="ECO:0000256" key="7">
    <source>
        <dbReference type="ARBA" id="ARBA00022840"/>
    </source>
</evidence>
<dbReference type="FunFam" id="3.40.50.300:FF:000322">
    <property type="entry name" value="probable ATP-dependent RNA helicase DDX23"/>
    <property type="match status" value="1"/>
</dbReference>
<evidence type="ECO:0000256" key="12">
    <source>
        <dbReference type="PROSITE-ProRule" id="PRU00552"/>
    </source>
</evidence>
<comment type="subcellular location">
    <subcellularLocation>
        <location evidence="1">Nucleus</location>
    </subcellularLocation>
</comment>
<feature type="compositionally biased region" description="Basic and acidic residues" evidence="14">
    <location>
        <begin position="89"/>
        <end position="127"/>
    </location>
</feature>
<feature type="compositionally biased region" description="Basic and acidic residues" evidence="14">
    <location>
        <begin position="1"/>
        <end position="22"/>
    </location>
</feature>
<dbReference type="EMBL" id="KQ242138">
    <property type="protein sequence ID" value="KNC80527.1"/>
    <property type="molecule type" value="Genomic_DNA"/>
</dbReference>
<dbReference type="CDD" id="cd17945">
    <property type="entry name" value="DEADc_DDX23"/>
    <property type="match status" value="1"/>
</dbReference>